<dbReference type="GO" id="GO:0004789">
    <property type="term" value="F:thiamine-phosphate diphosphorylase activity"/>
    <property type="evidence" value="ECO:0007669"/>
    <property type="project" value="TreeGrafter"/>
</dbReference>
<dbReference type="EMBL" id="JAJEQN010000037">
    <property type="protein sequence ID" value="MCC2222471.1"/>
    <property type="molecule type" value="Genomic_DNA"/>
</dbReference>
<evidence type="ECO:0000313" key="5">
    <source>
        <dbReference type="Proteomes" id="UP001198200"/>
    </source>
</evidence>
<reference evidence="4 5" key="1">
    <citation type="submission" date="2021-10" db="EMBL/GenBank/DDBJ databases">
        <title>Anaerobic single-cell dispensing facilitates the cultivation of human gut bacteria.</title>
        <authorList>
            <person name="Afrizal A."/>
        </authorList>
    </citation>
    <scope>NUCLEOTIDE SEQUENCE [LARGE SCALE GENOMIC DNA]</scope>
    <source>
        <strain evidence="4 5">CLA-AA-H224</strain>
    </source>
</reference>
<dbReference type="GO" id="GO:0005737">
    <property type="term" value="C:cytoplasm"/>
    <property type="evidence" value="ECO:0007669"/>
    <property type="project" value="TreeGrafter"/>
</dbReference>
<dbReference type="InterPro" id="IPR022998">
    <property type="entry name" value="ThiamineP_synth_TenI"/>
</dbReference>
<sequence length="198" mass="22062">MCNSYEHTIVITNRHLVQGDFLKQLEKVTKLRPHALILREKDLTDDAYESLAKKVFDLCKREDITFFLHTKIEIARKIGCQNIHLSIPVLKGLSETEKKALTEDFCEISISCHSMEDVEIAMAGGATQIILGTIFETECKKGVLGKGVEFVREICQKCPLPVYAIGGMNLQRLPLVIDAGAAGCCMMSGFMQTTKPLQ</sequence>
<gene>
    <name evidence="4" type="ORF">LKD48_12650</name>
</gene>
<proteinExistence type="predicted"/>
<dbReference type="CDD" id="cd00564">
    <property type="entry name" value="TMP_TenI"/>
    <property type="match status" value="1"/>
</dbReference>
<dbReference type="PANTHER" id="PTHR20857:SF15">
    <property type="entry name" value="THIAMINE-PHOSPHATE SYNTHASE"/>
    <property type="match status" value="1"/>
</dbReference>
<dbReference type="SUPFAM" id="SSF51391">
    <property type="entry name" value="Thiamin phosphate synthase"/>
    <property type="match status" value="1"/>
</dbReference>
<keyword evidence="2" id="KW-0784">Thiamine biosynthesis</keyword>
<evidence type="ECO:0000259" key="3">
    <source>
        <dbReference type="Pfam" id="PF02581"/>
    </source>
</evidence>
<dbReference type="InterPro" id="IPR036206">
    <property type="entry name" value="ThiamineP_synth_sf"/>
</dbReference>
<evidence type="ECO:0000256" key="1">
    <source>
        <dbReference type="ARBA" id="ARBA00004948"/>
    </source>
</evidence>
<feature type="domain" description="Thiamine phosphate synthase/TenI" evidence="3">
    <location>
        <begin position="10"/>
        <end position="189"/>
    </location>
</feature>
<accession>A0AAE3E780</accession>
<organism evidence="4 5">
    <name type="scientific">Anthropogastromicrobium aceti</name>
    <dbReference type="NCBI Taxonomy" id="2981768"/>
    <lineage>
        <taxon>Bacteria</taxon>
        <taxon>Bacillati</taxon>
        <taxon>Bacillota</taxon>
        <taxon>Clostridia</taxon>
        <taxon>Lachnospirales</taxon>
        <taxon>Lachnospiraceae</taxon>
        <taxon>Anthropogastromicrobium</taxon>
    </lineage>
</organism>
<dbReference type="Proteomes" id="UP001198200">
    <property type="component" value="Unassembled WGS sequence"/>
</dbReference>
<dbReference type="GO" id="GO:0009228">
    <property type="term" value="P:thiamine biosynthetic process"/>
    <property type="evidence" value="ECO:0007669"/>
    <property type="project" value="UniProtKB-KW"/>
</dbReference>
<comment type="caution">
    <text evidence="4">The sequence shown here is derived from an EMBL/GenBank/DDBJ whole genome shotgun (WGS) entry which is preliminary data.</text>
</comment>
<keyword evidence="5" id="KW-1185">Reference proteome</keyword>
<dbReference type="RefSeq" id="WP_308732173.1">
    <property type="nucleotide sequence ID" value="NZ_JAJEQN010000037.1"/>
</dbReference>
<comment type="pathway">
    <text evidence="1">Cofactor biosynthesis; thiamine diphosphate biosynthesis.</text>
</comment>
<dbReference type="Gene3D" id="3.20.20.70">
    <property type="entry name" value="Aldolase class I"/>
    <property type="match status" value="1"/>
</dbReference>
<evidence type="ECO:0000256" key="2">
    <source>
        <dbReference type="ARBA" id="ARBA00022977"/>
    </source>
</evidence>
<dbReference type="PANTHER" id="PTHR20857">
    <property type="entry name" value="THIAMINE-PHOSPHATE PYROPHOSPHORYLASE"/>
    <property type="match status" value="1"/>
</dbReference>
<protein>
    <submittedName>
        <fullName evidence="4">Thiamine phosphate synthase</fullName>
    </submittedName>
</protein>
<dbReference type="InterPro" id="IPR013785">
    <property type="entry name" value="Aldolase_TIM"/>
</dbReference>
<dbReference type="AlphaFoldDB" id="A0AAE3E780"/>
<evidence type="ECO:0000313" key="4">
    <source>
        <dbReference type="EMBL" id="MCC2222471.1"/>
    </source>
</evidence>
<name>A0AAE3E780_9FIRM</name>
<dbReference type="Pfam" id="PF02581">
    <property type="entry name" value="TMP-TENI"/>
    <property type="match status" value="1"/>
</dbReference>